<dbReference type="EMBL" id="JAVHXJ020000124">
    <property type="protein sequence ID" value="MGI1899786.1"/>
    <property type="molecule type" value="Genomic_DNA"/>
</dbReference>
<gene>
    <name evidence="1" type="ORF">REH74_019900</name>
</gene>
<protein>
    <submittedName>
        <fullName evidence="1">Helix-turn-helix domain-containing protein</fullName>
    </submittedName>
</protein>
<accession>A0ACC7RDU3</accession>
<comment type="caution">
    <text evidence="1">The sequence shown here is derived from an EMBL/GenBank/DDBJ whole genome shotgun (WGS) entry which is preliminary data.</text>
</comment>
<evidence type="ECO:0000313" key="1">
    <source>
        <dbReference type="EMBL" id="MGI1899786.1"/>
    </source>
</evidence>
<proteinExistence type="predicted"/>
<organism evidence="1 2">
    <name type="scientific">Vibrio campbellii</name>
    <dbReference type="NCBI Taxonomy" id="680"/>
    <lineage>
        <taxon>Bacteria</taxon>
        <taxon>Pseudomonadati</taxon>
        <taxon>Pseudomonadota</taxon>
        <taxon>Gammaproteobacteria</taxon>
        <taxon>Vibrionales</taxon>
        <taxon>Vibrionaceae</taxon>
        <taxon>Vibrio</taxon>
    </lineage>
</organism>
<sequence length="318" mass="36597">MKASNLKIAHRRLFSHFYDALAELSPTLKTKLDHPKFSQDGLLLADSWVLIDELIAVLQELTREKRLDILIKASQEFDISQISEELIEENRPPTLGQALNILLSKISHITSQAKAWLSYGEDGRWYLCHDSGYSNLSVGKAEFDIYRNLLLISFCQLYLGEEWQPEFVWVTAKTETSLAQSKLSIEVIGQHQFSGFAIPLSEKIENPSGIKDWSLSESISLVLDNYVVVENMTTHSFAKLVGMSVRTLERRLHDEQVTFRDLLLDSRLGYAIKTFKNDNRLQVEEIAARCGYSDVANFRRAFKKRYNMTFNQYMNKML</sequence>
<name>A0ACC7RDU3_9VIBR</name>
<dbReference type="Proteomes" id="UP001354073">
    <property type="component" value="Unassembled WGS sequence"/>
</dbReference>
<reference evidence="1" key="1">
    <citation type="submission" date="2024-11" db="EMBL/GenBank/DDBJ databases">
        <title>Identification of new Vibrio campbellii strains harboring the pVA1 plasmid isolated from Penaeus vannamei postlarvae affected by outbreaks of acute hepatopancreatic necrosis disease (AHPND) in Mexico.</title>
        <authorList>
            <person name="Gomez-Gil B."/>
            <person name="Enciso-Ibarra J."/>
        </authorList>
    </citation>
    <scope>NUCLEOTIDE SEQUENCE</scope>
    <source>
        <strain evidence="1">M270204</strain>
    </source>
</reference>
<evidence type="ECO:0000313" key="2">
    <source>
        <dbReference type="Proteomes" id="UP001354073"/>
    </source>
</evidence>